<evidence type="ECO:0000313" key="1">
    <source>
        <dbReference type="EMBL" id="AGS53020.1"/>
    </source>
</evidence>
<dbReference type="EMBL" id="JQ844219">
    <property type="protein sequence ID" value="AGS53020.1"/>
    <property type="molecule type" value="Genomic_DNA"/>
</dbReference>
<protein>
    <submittedName>
        <fullName evidence="1">Uncharacterized protein</fullName>
    </submittedName>
</protein>
<reference evidence="1" key="1">
    <citation type="submission" date="2012-03" db="EMBL/GenBank/DDBJ databases">
        <title>Functional metagenomics reveals considerable lignocellulase gene clusters in the gut microbiome of a wood-feeding higher termite.</title>
        <authorList>
            <person name="Liu N."/>
        </authorList>
    </citation>
    <scope>NUCLEOTIDE SEQUENCE</scope>
</reference>
<organism evidence="1">
    <name type="scientific">uncultured bacterium contig00031</name>
    <dbReference type="NCBI Taxonomy" id="1181520"/>
    <lineage>
        <taxon>Bacteria</taxon>
        <taxon>environmental samples</taxon>
    </lineage>
</organism>
<sequence length="65" mass="6758">MTILGIECTSGACASETAYSSGIACISGIVGILNSPMETATNAQKNREHNTPKNIGIINSIFTLQ</sequence>
<accession>A0A806KJB9</accession>
<dbReference type="AlphaFoldDB" id="A0A806KJB9"/>
<name>A0A806KJB9_9BACT</name>
<proteinExistence type="predicted"/>